<feature type="region of interest" description="Disordered" evidence="1">
    <location>
        <begin position="142"/>
        <end position="161"/>
    </location>
</feature>
<reference evidence="2 3" key="1">
    <citation type="journal article" date="2017" name="Appl. Environ. Microbiol.">
        <title>Bacteriophage PhiM1 of Pectobacterium evolves to escape two bifunctional Type III toxin-antitoxin and abortive infection systems through mutations in a single viral gene.</title>
        <authorList>
            <person name="Blower T.R."/>
            <person name="Chai R."/>
            <person name="Przybilski R."/>
            <person name="Chindhy S."/>
            <person name="Fang X."/>
            <person name="Kidman S.E."/>
            <person name="Tan H."/>
            <person name="Luisi B.F."/>
            <person name="Fineran P.C."/>
            <person name="Salmond G.P."/>
        </authorList>
    </citation>
    <scope>NUCLEOTIDE SEQUENCE [LARGE SCALE GENOMIC DNA]</scope>
</reference>
<dbReference type="OrthoDB" id="8611at10239"/>
<organism evidence="2 3">
    <name type="scientific">Pectobacterium phage PhiM1</name>
    <dbReference type="NCBI Taxonomy" id="1211386"/>
    <lineage>
        <taxon>Viruses</taxon>
        <taxon>Duplodnaviria</taxon>
        <taxon>Heunggongvirae</taxon>
        <taxon>Uroviricota</taxon>
        <taxon>Caudoviricetes</taxon>
        <taxon>Autographivirales</taxon>
        <taxon>Autoscriptoviridae</taxon>
        <taxon>Corkvirinae</taxon>
        <taxon>Phimunavirus</taxon>
        <taxon>Phimunavirus fM1</taxon>
    </lineage>
</organism>
<evidence type="ECO:0000313" key="3">
    <source>
        <dbReference type="Proteomes" id="UP000224566"/>
    </source>
</evidence>
<accession>A0A1P7WFZ1</accession>
<proteinExistence type="predicted"/>
<dbReference type="Proteomes" id="UP000224566">
    <property type="component" value="Segment"/>
</dbReference>
<protein>
    <submittedName>
        <fullName evidence="2">Uncharacterized protein</fullName>
    </submittedName>
</protein>
<evidence type="ECO:0000256" key="1">
    <source>
        <dbReference type="SAM" id="MobiDB-lite"/>
    </source>
</evidence>
<name>A0A1P7WFZ1_9CAUD</name>
<gene>
    <name evidence="2" type="ORF">PhiM1_19</name>
</gene>
<sequence>MVNKPVWVVLGEAGRTPRGLKLVYVQCTCGTERVITEDSYKRGKSTSCGCWRTPTKQSRIRDGKPSRTYISWQSMRTRCLNPNSSDYASYGGRGITVCTRWASFKTFLEDMGERPERRTLDRVDVNGNYEPANCRWATAVEQRNNQRPRNTSNVQTSNMGC</sequence>
<evidence type="ECO:0000313" key="2">
    <source>
        <dbReference type="EMBL" id="AFQ22504.1"/>
    </source>
</evidence>
<keyword evidence="3" id="KW-1185">Reference proteome</keyword>
<dbReference type="EMBL" id="JX290549">
    <property type="protein sequence ID" value="AFQ22504.1"/>
    <property type="molecule type" value="Genomic_DNA"/>
</dbReference>